<dbReference type="EMBL" id="JAPEIS010000006">
    <property type="protein sequence ID" value="KAJ8065362.1"/>
    <property type="molecule type" value="Genomic_DNA"/>
</dbReference>
<dbReference type="Proteomes" id="UP001152300">
    <property type="component" value="Unassembled WGS sequence"/>
</dbReference>
<keyword evidence="2" id="KW-1185">Reference proteome</keyword>
<dbReference type="AlphaFoldDB" id="A0A9X0AM65"/>
<comment type="caution">
    <text evidence="1">The sequence shown here is derived from an EMBL/GenBank/DDBJ whole genome shotgun (WGS) entry which is preliminary data.</text>
</comment>
<evidence type="ECO:0000313" key="2">
    <source>
        <dbReference type="Proteomes" id="UP001152300"/>
    </source>
</evidence>
<gene>
    <name evidence="1" type="ORF">OCU04_006050</name>
</gene>
<reference evidence="1" key="1">
    <citation type="submission" date="2022-11" db="EMBL/GenBank/DDBJ databases">
        <title>Genome Resource of Sclerotinia nivalis Strain SnTB1, a Plant Pathogen Isolated from American Ginseng.</title>
        <authorList>
            <person name="Fan S."/>
        </authorList>
    </citation>
    <scope>NUCLEOTIDE SEQUENCE</scope>
    <source>
        <strain evidence="1">SnTB1</strain>
    </source>
</reference>
<organism evidence="1 2">
    <name type="scientific">Sclerotinia nivalis</name>
    <dbReference type="NCBI Taxonomy" id="352851"/>
    <lineage>
        <taxon>Eukaryota</taxon>
        <taxon>Fungi</taxon>
        <taxon>Dikarya</taxon>
        <taxon>Ascomycota</taxon>
        <taxon>Pezizomycotina</taxon>
        <taxon>Leotiomycetes</taxon>
        <taxon>Helotiales</taxon>
        <taxon>Sclerotiniaceae</taxon>
        <taxon>Sclerotinia</taxon>
    </lineage>
</organism>
<accession>A0A9X0AM65</accession>
<sequence>MTPQRYYDEYGDVVDAWRRMTTEANANWKEIRDAPRFKDYMNGVWSHPFKELTRLHDAFIQNITKDEELSNIEEWVQKRDSIAGNLQLVGKTMERCLSSYKSAKEEVRIIHIF</sequence>
<evidence type="ECO:0000313" key="1">
    <source>
        <dbReference type="EMBL" id="KAJ8065362.1"/>
    </source>
</evidence>
<proteinExistence type="predicted"/>
<name>A0A9X0AM65_9HELO</name>
<protein>
    <submittedName>
        <fullName evidence="1">Uncharacterized protein</fullName>
    </submittedName>
</protein>